<dbReference type="InterPro" id="IPR015421">
    <property type="entry name" value="PyrdxlP-dep_Trfase_major"/>
</dbReference>
<dbReference type="EMBL" id="BIFS01000002">
    <property type="protein sequence ID" value="GCE22068.1"/>
    <property type="molecule type" value="Genomic_DNA"/>
</dbReference>
<dbReference type="InterPro" id="IPR015424">
    <property type="entry name" value="PyrdxlP-dep_Trfase"/>
</dbReference>
<organism evidence="1 2">
    <name type="scientific">Dictyobacter kobayashii</name>
    <dbReference type="NCBI Taxonomy" id="2014872"/>
    <lineage>
        <taxon>Bacteria</taxon>
        <taxon>Bacillati</taxon>
        <taxon>Chloroflexota</taxon>
        <taxon>Ktedonobacteria</taxon>
        <taxon>Ktedonobacterales</taxon>
        <taxon>Dictyobacteraceae</taxon>
        <taxon>Dictyobacter</taxon>
    </lineage>
</organism>
<name>A0A402ASH4_9CHLR</name>
<dbReference type="InterPro" id="IPR000653">
    <property type="entry name" value="DegT/StrS_aminotransferase"/>
</dbReference>
<keyword evidence="2" id="KW-1185">Reference proteome</keyword>
<dbReference type="GO" id="GO:0030170">
    <property type="term" value="F:pyridoxal phosphate binding"/>
    <property type="evidence" value="ECO:0007669"/>
    <property type="project" value="TreeGrafter"/>
</dbReference>
<dbReference type="GO" id="GO:0008483">
    <property type="term" value="F:transaminase activity"/>
    <property type="evidence" value="ECO:0007669"/>
    <property type="project" value="TreeGrafter"/>
</dbReference>
<proteinExistence type="predicted"/>
<dbReference type="GO" id="GO:0000271">
    <property type="term" value="P:polysaccharide biosynthetic process"/>
    <property type="evidence" value="ECO:0007669"/>
    <property type="project" value="TreeGrafter"/>
</dbReference>
<reference evidence="2" key="1">
    <citation type="submission" date="2018-12" db="EMBL/GenBank/DDBJ databases">
        <title>Tengunoibacter tsumagoiensis gen. nov., sp. nov., Dictyobacter kobayashii sp. nov., D. alpinus sp. nov., and D. joshuensis sp. nov. and description of Dictyobacteraceae fam. nov. within the order Ktedonobacterales isolated from Tengu-no-mugimeshi.</title>
        <authorList>
            <person name="Wang C.M."/>
            <person name="Zheng Y."/>
            <person name="Sakai Y."/>
            <person name="Toyoda A."/>
            <person name="Minakuchi Y."/>
            <person name="Abe K."/>
            <person name="Yokota A."/>
            <person name="Yabe S."/>
        </authorList>
    </citation>
    <scope>NUCLEOTIDE SEQUENCE [LARGE SCALE GENOMIC DNA]</scope>
    <source>
        <strain evidence="2">Uno11</strain>
    </source>
</reference>
<evidence type="ECO:0000313" key="2">
    <source>
        <dbReference type="Proteomes" id="UP000287188"/>
    </source>
</evidence>
<gene>
    <name evidence="1" type="ORF">KDK_58680</name>
</gene>
<evidence type="ECO:0000313" key="1">
    <source>
        <dbReference type="EMBL" id="GCE22068.1"/>
    </source>
</evidence>
<dbReference type="SUPFAM" id="SSF53383">
    <property type="entry name" value="PLP-dependent transferases"/>
    <property type="match status" value="1"/>
</dbReference>
<dbReference type="PANTHER" id="PTHR30244:SF34">
    <property type="entry name" value="DTDP-4-AMINO-4,6-DIDEOXYGALACTOSE TRANSAMINASE"/>
    <property type="match status" value="1"/>
</dbReference>
<evidence type="ECO:0008006" key="3">
    <source>
        <dbReference type="Google" id="ProtNLM"/>
    </source>
</evidence>
<dbReference type="Gene3D" id="3.40.640.10">
    <property type="entry name" value="Type I PLP-dependent aspartate aminotransferase-like (Major domain)"/>
    <property type="match status" value="1"/>
</dbReference>
<dbReference type="Pfam" id="PF01041">
    <property type="entry name" value="DegT_DnrJ_EryC1"/>
    <property type="match status" value="1"/>
</dbReference>
<dbReference type="Proteomes" id="UP000287188">
    <property type="component" value="Unassembled WGS sequence"/>
</dbReference>
<comment type="caution">
    <text evidence="1">The sequence shown here is derived from an EMBL/GenBank/DDBJ whole genome shotgun (WGS) entry which is preliminary data.</text>
</comment>
<sequence>MTTSSWDKQNGRVSSYDVQGLGLNYRITDIGSTMGRLQLQRLAQDRQRRRQIVQLYASLLQNIEHIELPFLHRLDDSAYHLVPILLPTTTLRDELQVALKQDGIQSSVHYPPTHLFSFYRERFGTCSLPITEDVASRELSLPIHPNLTDEQIRLVVASIRTFMSSQTAYAF</sequence>
<accession>A0A402ASH4</accession>
<dbReference type="AlphaFoldDB" id="A0A402ASH4"/>
<dbReference type="PANTHER" id="PTHR30244">
    <property type="entry name" value="TRANSAMINASE"/>
    <property type="match status" value="1"/>
</dbReference>
<protein>
    <recommendedName>
        <fullName evidence="3">DegT/DnrJ/EryC1/StrS aminotransferase</fullName>
    </recommendedName>
</protein>